<evidence type="ECO:0000313" key="4">
    <source>
        <dbReference type="Proteomes" id="UP000095284"/>
    </source>
</evidence>
<evidence type="ECO:0000256" key="1">
    <source>
        <dbReference type="SAM" id="SignalP"/>
    </source>
</evidence>
<feature type="signal peptide" evidence="1">
    <location>
        <begin position="1"/>
        <end position="25"/>
    </location>
</feature>
<proteinExistence type="predicted"/>
<reference evidence="3" key="2">
    <citation type="submission" date="2020-08" db="EMBL/GenBank/DDBJ databases">
        <authorList>
            <person name="Kikuchi T."/>
        </authorList>
    </citation>
    <scope>NUCLEOTIDE SEQUENCE</scope>
    <source>
        <strain evidence="2">Ka4C1</strain>
    </source>
</reference>
<keyword evidence="5" id="KW-1185">Reference proteome</keyword>
<dbReference type="Proteomes" id="UP000582659">
    <property type="component" value="Unassembled WGS sequence"/>
</dbReference>
<name>A0A1I7RIR2_BURXY</name>
<evidence type="ECO:0000313" key="5">
    <source>
        <dbReference type="Proteomes" id="UP000659654"/>
    </source>
</evidence>
<dbReference type="OrthoDB" id="5791213at2759"/>
<dbReference type="Proteomes" id="UP000095284">
    <property type="component" value="Unplaced"/>
</dbReference>
<gene>
    <name evidence="2" type="ORF">BXYJ_LOCUS10437</name>
</gene>
<evidence type="ECO:0000313" key="2">
    <source>
        <dbReference type="EMBL" id="CAD5228423.1"/>
    </source>
</evidence>
<protein>
    <submittedName>
        <fullName evidence="2">(pine wood nematode) hypothetical protein</fullName>
    </submittedName>
</protein>
<feature type="chain" id="PRO_5036021808" evidence="1">
    <location>
        <begin position="26"/>
        <end position="145"/>
    </location>
</feature>
<reference evidence="6" key="1">
    <citation type="submission" date="2016-11" db="UniProtKB">
        <authorList>
            <consortium name="WormBaseParasite"/>
        </authorList>
    </citation>
    <scope>IDENTIFICATION</scope>
</reference>
<evidence type="ECO:0000313" key="6">
    <source>
        <dbReference type="WBParaSite" id="BXY_0059400.1"/>
    </source>
</evidence>
<keyword evidence="1" id="KW-0732">Signal</keyword>
<dbReference type="EMBL" id="CAJFDI010000004">
    <property type="protein sequence ID" value="CAD5228423.1"/>
    <property type="molecule type" value="Genomic_DNA"/>
</dbReference>
<evidence type="ECO:0000313" key="3">
    <source>
        <dbReference type="EMBL" id="CAG9119033.1"/>
    </source>
</evidence>
<accession>A0A1I7RIR2</accession>
<dbReference type="Proteomes" id="UP000659654">
    <property type="component" value="Unassembled WGS sequence"/>
</dbReference>
<sequence length="145" mass="16211">MNDSAMAGMWLTIMALLALVKFSESVVCHDQCIGVIGCSKIVDVCEGKYCTFYRHRDLQKSPERITLKRSCSDTPFFSYGPDKQQFGVRNRCIKTISGNNEWMLQVCDTADYCNSDCNSNLRLASSVTRISAMSIALVLPALFLM</sequence>
<dbReference type="WBParaSite" id="BXY_0059400.1">
    <property type="protein sequence ID" value="BXY_0059400.1"/>
    <property type="gene ID" value="BXY_0059400"/>
</dbReference>
<organism evidence="4 6">
    <name type="scientific">Bursaphelenchus xylophilus</name>
    <name type="common">Pinewood nematode worm</name>
    <name type="synonym">Aphelenchoides xylophilus</name>
    <dbReference type="NCBI Taxonomy" id="6326"/>
    <lineage>
        <taxon>Eukaryota</taxon>
        <taxon>Metazoa</taxon>
        <taxon>Ecdysozoa</taxon>
        <taxon>Nematoda</taxon>
        <taxon>Chromadorea</taxon>
        <taxon>Rhabditida</taxon>
        <taxon>Tylenchina</taxon>
        <taxon>Tylenchomorpha</taxon>
        <taxon>Aphelenchoidea</taxon>
        <taxon>Aphelenchoididae</taxon>
        <taxon>Bursaphelenchus</taxon>
    </lineage>
</organism>
<dbReference type="AlphaFoldDB" id="A0A1I7RIR2"/>
<dbReference type="EMBL" id="CAJFCV020000004">
    <property type="protein sequence ID" value="CAG9119033.1"/>
    <property type="molecule type" value="Genomic_DNA"/>
</dbReference>